<proteinExistence type="predicted"/>
<name>X1DUI4_9ZZZZ</name>
<reference evidence="1" key="1">
    <citation type="journal article" date="2014" name="Front. Microbiol.">
        <title>High frequency of phylogenetically diverse reductive dehalogenase-homologous genes in deep subseafloor sedimentary metagenomes.</title>
        <authorList>
            <person name="Kawai M."/>
            <person name="Futagami T."/>
            <person name="Toyoda A."/>
            <person name="Takaki Y."/>
            <person name="Nishi S."/>
            <person name="Hori S."/>
            <person name="Arai W."/>
            <person name="Tsubouchi T."/>
            <person name="Morono Y."/>
            <person name="Uchiyama I."/>
            <person name="Ito T."/>
            <person name="Fujiyama A."/>
            <person name="Inagaki F."/>
            <person name="Takami H."/>
        </authorList>
    </citation>
    <scope>NUCLEOTIDE SEQUENCE</scope>
    <source>
        <strain evidence="1">Expedition CK06-06</strain>
    </source>
</reference>
<evidence type="ECO:0000313" key="1">
    <source>
        <dbReference type="EMBL" id="GAH08619.1"/>
    </source>
</evidence>
<protein>
    <submittedName>
        <fullName evidence="1">Uncharacterized protein</fullName>
    </submittedName>
</protein>
<gene>
    <name evidence="1" type="ORF">S01H4_55754</name>
</gene>
<organism evidence="1">
    <name type="scientific">marine sediment metagenome</name>
    <dbReference type="NCBI Taxonomy" id="412755"/>
    <lineage>
        <taxon>unclassified sequences</taxon>
        <taxon>metagenomes</taxon>
        <taxon>ecological metagenomes</taxon>
    </lineage>
</organism>
<dbReference type="AlphaFoldDB" id="X1DUI4"/>
<accession>X1DUI4</accession>
<dbReference type="EMBL" id="BART01032220">
    <property type="protein sequence ID" value="GAH08619.1"/>
    <property type="molecule type" value="Genomic_DNA"/>
</dbReference>
<comment type="caution">
    <text evidence="1">The sequence shown here is derived from an EMBL/GenBank/DDBJ whole genome shotgun (WGS) entry which is preliminary data.</text>
</comment>
<sequence>QYIYDSANSQNFELQESEQTRIILKILLYAGIIIRDPQIVQAAASEVQQNEINQKS</sequence>
<feature type="non-terminal residue" evidence="1">
    <location>
        <position position="1"/>
    </location>
</feature>